<dbReference type="Proteomes" id="UP000439113">
    <property type="component" value="Unassembled WGS sequence"/>
</dbReference>
<evidence type="ECO:0000313" key="3">
    <source>
        <dbReference type="Proteomes" id="UP000439113"/>
    </source>
</evidence>
<keyword evidence="1" id="KW-0812">Transmembrane</keyword>
<accession>A0A6N8DN86</accession>
<organism evidence="2 3">
    <name type="scientific">Rhodoblastus acidophilus</name>
    <name type="common">Rhodopseudomonas acidophila</name>
    <dbReference type="NCBI Taxonomy" id="1074"/>
    <lineage>
        <taxon>Bacteria</taxon>
        <taxon>Pseudomonadati</taxon>
        <taxon>Pseudomonadota</taxon>
        <taxon>Alphaproteobacteria</taxon>
        <taxon>Hyphomicrobiales</taxon>
        <taxon>Rhodoblastaceae</taxon>
        <taxon>Rhodoblastus</taxon>
    </lineage>
</organism>
<keyword evidence="1" id="KW-0472">Membrane</keyword>
<evidence type="ECO:0000256" key="1">
    <source>
        <dbReference type="SAM" id="Phobius"/>
    </source>
</evidence>
<gene>
    <name evidence="2" type="ORF">GJ654_12405</name>
</gene>
<name>A0A6N8DN86_RHOAC</name>
<proteinExistence type="predicted"/>
<dbReference type="EMBL" id="WNKS01000010">
    <property type="protein sequence ID" value="MTV31788.1"/>
    <property type="molecule type" value="Genomic_DNA"/>
</dbReference>
<keyword evidence="1" id="KW-1133">Transmembrane helix</keyword>
<comment type="caution">
    <text evidence="2">The sequence shown here is derived from an EMBL/GenBank/DDBJ whole genome shotgun (WGS) entry which is preliminary data.</text>
</comment>
<dbReference type="AlphaFoldDB" id="A0A6N8DN86"/>
<dbReference type="RefSeq" id="WP_155446463.1">
    <property type="nucleotide sequence ID" value="NZ_JAOQNR010000012.1"/>
</dbReference>
<evidence type="ECO:0000313" key="2">
    <source>
        <dbReference type="EMBL" id="MTV31788.1"/>
    </source>
</evidence>
<sequence length="300" mass="32188">MRNPFRDEANRLRREEGAVARRAWGQSAPDLRLPTRYAVGLAAGACLLVIVLCVAGLAMRFPTVMDHLRGGRIAALDRLTAAGINVEAIEPLDLRSFLATKPEARAALIEIARMWSPAGQHALVDLFKHSNTPAKSFEALIWLAHRLDNAPGRTKLTFAAAEIDEETASRLTANIDFSEFIRALGIMSMEDARLVARAGFPVVPKNAAQADLVRSVLDPTFPATTGAKLLDLAKASPERAAAVSQYLRDGAMLKNCKPVACAQQPPAACYLANGQCPAGHYPTIASIQCAPLPPGMSFAK</sequence>
<protein>
    <submittedName>
        <fullName evidence="2">Uncharacterized protein</fullName>
    </submittedName>
</protein>
<reference evidence="2 3" key="1">
    <citation type="submission" date="2019-11" db="EMBL/GenBank/DDBJ databases">
        <title>Whole-genome sequence of a Rhodoblastus acidophilus DSM 142.</title>
        <authorList>
            <person name="Kyndt J.A."/>
            <person name="Meyer T.E."/>
        </authorList>
    </citation>
    <scope>NUCLEOTIDE SEQUENCE [LARGE SCALE GENOMIC DNA]</scope>
    <source>
        <strain evidence="2 3">DSM 142</strain>
    </source>
</reference>
<feature type="transmembrane region" description="Helical" evidence="1">
    <location>
        <begin position="37"/>
        <end position="59"/>
    </location>
</feature>